<dbReference type="InterPro" id="IPR036291">
    <property type="entry name" value="NAD(P)-bd_dom_sf"/>
</dbReference>
<reference evidence="4 5" key="1">
    <citation type="submission" date="2015-01" db="EMBL/GenBank/DDBJ databases">
        <title>The Genome Sequence of Rhinocladiella mackenzie CBS 650.93.</title>
        <authorList>
            <consortium name="The Broad Institute Genomics Platform"/>
            <person name="Cuomo C."/>
            <person name="de Hoog S."/>
            <person name="Gorbushina A."/>
            <person name="Stielow B."/>
            <person name="Teixiera M."/>
            <person name="Abouelleil A."/>
            <person name="Chapman S.B."/>
            <person name="Priest M."/>
            <person name="Young S.K."/>
            <person name="Wortman J."/>
            <person name="Nusbaum C."/>
            <person name="Birren B."/>
        </authorList>
    </citation>
    <scope>NUCLEOTIDE SEQUENCE [LARGE SCALE GENOMIC DNA]</scope>
    <source>
        <strain evidence="4 5">CBS 650.93</strain>
    </source>
</reference>
<evidence type="ECO:0000313" key="5">
    <source>
        <dbReference type="Proteomes" id="UP000053617"/>
    </source>
</evidence>
<accession>A0A0D2IWS7</accession>
<comment type="similarity">
    <text evidence="1">Belongs to the NmrA-type oxidoreductase family.</text>
</comment>
<dbReference type="GO" id="GO:0005634">
    <property type="term" value="C:nucleus"/>
    <property type="evidence" value="ECO:0007669"/>
    <property type="project" value="TreeGrafter"/>
</dbReference>
<protein>
    <recommendedName>
        <fullName evidence="3">NmrA-like domain-containing protein</fullName>
    </recommendedName>
</protein>
<proteinExistence type="inferred from homology"/>
<feature type="domain" description="NmrA-like" evidence="3">
    <location>
        <begin position="2"/>
        <end position="280"/>
    </location>
</feature>
<gene>
    <name evidence="4" type="ORF">Z518_02495</name>
</gene>
<organism evidence="4 5">
    <name type="scientific">Rhinocladiella mackenziei CBS 650.93</name>
    <dbReference type="NCBI Taxonomy" id="1442369"/>
    <lineage>
        <taxon>Eukaryota</taxon>
        <taxon>Fungi</taxon>
        <taxon>Dikarya</taxon>
        <taxon>Ascomycota</taxon>
        <taxon>Pezizomycotina</taxon>
        <taxon>Eurotiomycetes</taxon>
        <taxon>Chaetothyriomycetidae</taxon>
        <taxon>Chaetothyriales</taxon>
        <taxon>Herpotrichiellaceae</taxon>
        <taxon>Rhinocladiella</taxon>
    </lineage>
</organism>
<dbReference type="Pfam" id="PF05368">
    <property type="entry name" value="NmrA"/>
    <property type="match status" value="1"/>
</dbReference>
<dbReference type="Gene3D" id="3.40.50.720">
    <property type="entry name" value="NAD(P)-binding Rossmann-like Domain"/>
    <property type="match status" value="1"/>
</dbReference>
<dbReference type="STRING" id="1442369.A0A0D2IWS7"/>
<dbReference type="AlphaFoldDB" id="A0A0D2IWS7"/>
<dbReference type="PANTHER" id="PTHR42748:SF7">
    <property type="entry name" value="NMRA LIKE REDOX SENSOR 1-RELATED"/>
    <property type="match status" value="1"/>
</dbReference>
<dbReference type="InterPro" id="IPR051164">
    <property type="entry name" value="NmrA-like_oxidored"/>
</dbReference>
<dbReference type="OrthoDB" id="9997102at2759"/>
<dbReference type="PANTHER" id="PTHR42748">
    <property type="entry name" value="NITROGEN METABOLITE REPRESSION PROTEIN NMRA FAMILY MEMBER"/>
    <property type="match status" value="1"/>
</dbReference>
<dbReference type="VEuPathDB" id="FungiDB:Z518_02495"/>
<dbReference type="CDD" id="cd05251">
    <property type="entry name" value="NmrA_like_SDR_a"/>
    <property type="match status" value="1"/>
</dbReference>
<dbReference type="Proteomes" id="UP000053617">
    <property type="component" value="Unassembled WGS sequence"/>
</dbReference>
<evidence type="ECO:0000313" key="4">
    <source>
        <dbReference type="EMBL" id="KIX07841.1"/>
    </source>
</evidence>
<dbReference type="Gene3D" id="3.90.25.10">
    <property type="entry name" value="UDP-galactose 4-epimerase, domain 1"/>
    <property type="match status" value="1"/>
</dbReference>
<dbReference type="RefSeq" id="XP_013274977.1">
    <property type="nucleotide sequence ID" value="XM_013419523.1"/>
</dbReference>
<sequence length="316" mass="35447">MSKIVLITGATGKQGGAVVNALLAANADFQILAVTRDPSSASAQKLAKMSPKIKLVSGNLDHPEDIFRTAKRMASAPIWGVFSVQMTIGSKSEVTEEDQGKALIDASLSNNVSHFIYSSVDRGGDISATNPTEIPHFRNKHSIEQHLFKTTKSSGMTYTVLRPVAFFDNLALDFFGKVFTTSYKIALKEKPLQLIATRDIGSFAAQAFLHPDQWAGKSLSLAGDELTFDQFREIFEKTTEQALPMTYGVIARVIMWMVKDLGLMFRWFYDQGYGADVKELRKLNPTLMDFRTWLERDSPFKLSRKKMDREFSFWFA</sequence>
<dbReference type="InterPro" id="IPR008030">
    <property type="entry name" value="NmrA-like"/>
</dbReference>
<evidence type="ECO:0000256" key="2">
    <source>
        <dbReference type="ARBA" id="ARBA00022857"/>
    </source>
</evidence>
<keyword evidence="5" id="KW-1185">Reference proteome</keyword>
<dbReference type="HOGENOM" id="CLU_007383_8_4_1"/>
<evidence type="ECO:0000256" key="1">
    <source>
        <dbReference type="ARBA" id="ARBA00006328"/>
    </source>
</evidence>
<evidence type="ECO:0000259" key="3">
    <source>
        <dbReference type="Pfam" id="PF05368"/>
    </source>
</evidence>
<dbReference type="EMBL" id="KN847476">
    <property type="protein sequence ID" value="KIX07841.1"/>
    <property type="molecule type" value="Genomic_DNA"/>
</dbReference>
<name>A0A0D2IWS7_9EURO</name>
<keyword evidence="2" id="KW-0521">NADP</keyword>
<dbReference type="GeneID" id="25290566"/>
<dbReference type="SUPFAM" id="SSF51735">
    <property type="entry name" value="NAD(P)-binding Rossmann-fold domains"/>
    <property type="match status" value="1"/>
</dbReference>